<dbReference type="OrthoDB" id="1938377at2"/>
<dbReference type="AlphaFoldDB" id="A0A151B788"/>
<sequence>MSKYCIFDSNKICNNCGECETCLLYPNKKCTNCGKCLELEGYDVKAIKITDVIENTTNNTDSTDSTETDLYEEKFGITYSEDFYTSQCDSDTSFDILDNDDMWEYIDDIENLNEILNNESLLNKLAHEEYPGFVVLNKRKG</sequence>
<dbReference type="EMBL" id="LTBA01000001">
    <property type="protein sequence ID" value="KYH35759.1"/>
    <property type="molecule type" value="Genomic_DNA"/>
</dbReference>
<reference evidence="1 2" key="1">
    <citation type="submission" date="2016-02" db="EMBL/GenBank/DDBJ databases">
        <title>Genome sequence of Clostridium tepidiprofundi DSM 19306.</title>
        <authorList>
            <person name="Poehlein A."/>
            <person name="Daniel R."/>
        </authorList>
    </citation>
    <scope>NUCLEOTIDE SEQUENCE [LARGE SCALE GENOMIC DNA]</scope>
    <source>
        <strain evidence="1 2">DSM 19306</strain>
    </source>
</reference>
<dbReference type="RefSeq" id="WP_066821059.1">
    <property type="nucleotide sequence ID" value="NZ_LTBA01000001.1"/>
</dbReference>
<name>A0A151B788_9CLOT</name>
<proteinExistence type="predicted"/>
<organism evidence="1 2">
    <name type="scientific">Clostridium tepidiprofundi DSM 19306</name>
    <dbReference type="NCBI Taxonomy" id="1121338"/>
    <lineage>
        <taxon>Bacteria</taxon>
        <taxon>Bacillati</taxon>
        <taxon>Bacillota</taxon>
        <taxon>Clostridia</taxon>
        <taxon>Eubacteriales</taxon>
        <taxon>Clostridiaceae</taxon>
        <taxon>Clostridium</taxon>
    </lineage>
</organism>
<evidence type="ECO:0000313" key="2">
    <source>
        <dbReference type="Proteomes" id="UP000075531"/>
    </source>
</evidence>
<dbReference type="Proteomes" id="UP000075531">
    <property type="component" value="Unassembled WGS sequence"/>
</dbReference>
<keyword evidence="2" id="KW-1185">Reference proteome</keyword>
<protein>
    <recommendedName>
        <fullName evidence="3">Protein containing Zn-finger domain</fullName>
    </recommendedName>
</protein>
<evidence type="ECO:0000313" key="1">
    <source>
        <dbReference type="EMBL" id="KYH35759.1"/>
    </source>
</evidence>
<gene>
    <name evidence="1" type="ORF">CLTEP_01520</name>
</gene>
<accession>A0A151B788</accession>
<dbReference type="PATRIC" id="fig|1121338.3.peg.154"/>
<comment type="caution">
    <text evidence="1">The sequence shown here is derived from an EMBL/GenBank/DDBJ whole genome shotgun (WGS) entry which is preliminary data.</text>
</comment>
<evidence type="ECO:0008006" key="3">
    <source>
        <dbReference type="Google" id="ProtNLM"/>
    </source>
</evidence>